<proteinExistence type="predicted"/>
<sequence length="56" mass="6379">MQHGKGDMGLKWRFRVMWNDLLFQRETGRQGQGGLQVLVPARAMAMTRLTCGDNSQ</sequence>
<protein>
    <submittedName>
        <fullName evidence="1">RCG60667, isoform CRA_b</fullName>
    </submittedName>
</protein>
<dbReference type="Proteomes" id="UP000234681">
    <property type="component" value="Chromosome 20"/>
</dbReference>
<dbReference type="AlphaFoldDB" id="A6JJW1"/>
<evidence type="ECO:0000313" key="2">
    <source>
        <dbReference type="Proteomes" id="UP000234681"/>
    </source>
</evidence>
<name>A6JJW1_RAT</name>
<gene>
    <name evidence="1" type="ORF">rCG_60667</name>
</gene>
<evidence type="ECO:0000313" key="1">
    <source>
        <dbReference type="EMBL" id="EDL96977.1"/>
    </source>
</evidence>
<accession>A6JJW1</accession>
<dbReference type="EMBL" id="CH473988">
    <property type="protein sequence ID" value="EDL96977.1"/>
    <property type="molecule type" value="Genomic_DNA"/>
</dbReference>
<organism evidence="1 2">
    <name type="scientific">Rattus norvegicus</name>
    <name type="common">Rat</name>
    <dbReference type="NCBI Taxonomy" id="10116"/>
    <lineage>
        <taxon>Eukaryota</taxon>
        <taxon>Metazoa</taxon>
        <taxon>Chordata</taxon>
        <taxon>Craniata</taxon>
        <taxon>Vertebrata</taxon>
        <taxon>Euteleostomi</taxon>
        <taxon>Mammalia</taxon>
        <taxon>Eutheria</taxon>
        <taxon>Euarchontoglires</taxon>
        <taxon>Glires</taxon>
        <taxon>Rodentia</taxon>
        <taxon>Myomorpha</taxon>
        <taxon>Muroidea</taxon>
        <taxon>Muridae</taxon>
        <taxon>Murinae</taxon>
        <taxon>Rattus</taxon>
    </lineage>
</organism>
<reference evidence="2" key="1">
    <citation type="submission" date="2005-09" db="EMBL/GenBank/DDBJ databases">
        <authorList>
            <person name="Mural R.J."/>
            <person name="Li P.W."/>
            <person name="Adams M.D."/>
            <person name="Amanatides P.G."/>
            <person name="Baden-Tillson H."/>
            <person name="Barnstead M."/>
            <person name="Chin S.H."/>
            <person name="Dew I."/>
            <person name="Evans C.A."/>
            <person name="Ferriera S."/>
            <person name="Flanigan M."/>
            <person name="Fosler C."/>
            <person name="Glodek A."/>
            <person name="Gu Z."/>
            <person name="Holt R.A."/>
            <person name="Jennings D."/>
            <person name="Kraft C.L."/>
            <person name="Lu F."/>
            <person name="Nguyen T."/>
            <person name="Nusskern D.R."/>
            <person name="Pfannkoch C.M."/>
            <person name="Sitter C."/>
            <person name="Sutton G.G."/>
            <person name="Venter J.C."/>
            <person name="Wang Z."/>
            <person name="Woodage T."/>
            <person name="Zheng X.H."/>
            <person name="Zhong F."/>
        </authorList>
    </citation>
    <scope>NUCLEOTIDE SEQUENCE [LARGE SCALE GENOMIC DNA]</scope>
    <source>
        <strain>BN</strain>
        <strain evidence="2">Sprague-Dawley</strain>
    </source>
</reference>